<proteinExistence type="predicted"/>
<dbReference type="InterPro" id="IPR036390">
    <property type="entry name" value="WH_DNA-bd_sf"/>
</dbReference>
<name>A0ABV9YTZ0_9PSEU</name>
<dbReference type="Gene3D" id="1.10.10.10">
    <property type="entry name" value="Winged helix-like DNA-binding domain superfamily/Winged helix DNA-binding domain"/>
    <property type="match status" value="1"/>
</dbReference>
<dbReference type="EMBL" id="JBHSIV010000066">
    <property type="protein sequence ID" value="MFC5066278.1"/>
    <property type="molecule type" value="Genomic_DNA"/>
</dbReference>
<sequence length="186" mass="20960">MIDVRAEREAAVEATVDELTALVVDQLVPVVHRYRNETARRLGLGLPELLCLDLLRYLGPLPSGTIGDRVGLTRSTVSKMLRRLEQGGHVRRGASVDHPQGVEVSLVPHDERDRLLAVFRRDVRAAVRSAVTTHGLHRDDRRLHVAGLLIQLVHGLHRTATSESERLWWRRAIVRRRRARLAAGAR</sequence>
<dbReference type="RefSeq" id="WP_378039587.1">
    <property type="nucleotide sequence ID" value="NZ_JBHSIV010000066.1"/>
</dbReference>
<evidence type="ECO:0000259" key="1">
    <source>
        <dbReference type="SMART" id="SM00347"/>
    </source>
</evidence>
<gene>
    <name evidence="2" type="ORF">ACFPBZ_29005</name>
</gene>
<reference evidence="3" key="1">
    <citation type="journal article" date="2019" name="Int. J. Syst. Evol. Microbiol.">
        <title>The Global Catalogue of Microorganisms (GCM) 10K type strain sequencing project: providing services to taxonomists for standard genome sequencing and annotation.</title>
        <authorList>
            <consortium name="The Broad Institute Genomics Platform"/>
            <consortium name="The Broad Institute Genome Sequencing Center for Infectious Disease"/>
            <person name="Wu L."/>
            <person name="Ma J."/>
        </authorList>
    </citation>
    <scope>NUCLEOTIDE SEQUENCE [LARGE SCALE GENOMIC DNA]</scope>
    <source>
        <strain evidence="3">CGMCC 4.7093</strain>
    </source>
</reference>
<evidence type="ECO:0000313" key="2">
    <source>
        <dbReference type="EMBL" id="MFC5066278.1"/>
    </source>
</evidence>
<dbReference type="SMART" id="SM00347">
    <property type="entry name" value="HTH_MARR"/>
    <property type="match status" value="1"/>
</dbReference>
<keyword evidence="3" id="KW-1185">Reference proteome</keyword>
<dbReference type="InterPro" id="IPR036388">
    <property type="entry name" value="WH-like_DNA-bd_sf"/>
</dbReference>
<feature type="domain" description="HTH marR-type" evidence="1">
    <location>
        <begin position="37"/>
        <end position="136"/>
    </location>
</feature>
<evidence type="ECO:0000313" key="3">
    <source>
        <dbReference type="Proteomes" id="UP001595947"/>
    </source>
</evidence>
<dbReference type="SUPFAM" id="SSF46785">
    <property type="entry name" value="Winged helix' DNA-binding domain"/>
    <property type="match status" value="1"/>
</dbReference>
<accession>A0ABV9YTZ0</accession>
<dbReference type="Proteomes" id="UP001595947">
    <property type="component" value="Unassembled WGS sequence"/>
</dbReference>
<dbReference type="Pfam" id="PF01047">
    <property type="entry name" value="MarR"/>
    <property type="match status" value="1"/>
</dbReference>
<comment type="caution">
    <text evidence="2">The sequence shown here is derived from an EMBL/GenBank/DDBJ whole genome shotgun (WGS) entry which is preliminary data.</text>
</comment>
<protein>
    <submittedName>
        <fullName evidence="2">MarR family transcriptional regulator</fullName>
    </submittedName>
</protein>
<dbReference type="InterPro" id="IPR000835">
    <property type="entry name" value="HTH_MarR-typ"/>
</dbReference>
<organism evidence="2 3">
    <name type="scientific">Actinomycetospora atypica</name>
    <dbReference type="NCBI Taxonomy" id="1290095"/>
    <lineage>
        <taxon>Bacteria</taxon>
        <taxon>Bacillati</taxon>
        <taxon>Actinomycetota</taxon>
        <taxon>Actinomycetes</taxon>
        <taxon>Pseudonocardiales</taxon>
        <taxon>Pseudonocardiaceae</taxon>
        <taxon>Actinomycetospora</taxon>
    </lineage>
</organism>